<sequence>MPYGGYCVRPPQLRDIELSAQNEHLRMFCIVGTFCEAMEWLEANDLMVSNLCTEQATFTHDLVAEVYSSASYLEQLFRGRNGINVQLVIRIARSWDRRRSGEASTQFKPMLKAIVPSGISLPEIRDVLYRATPGTAFDATHDKPLLNEVLTRVSTRGTTRAPSPEIRRLLHDPLALPSYVHSAERPPRYSSLEE</sequence>
<dbReference type="AlphaFoldDB" id="A0A9W8BLM9"/>
<dbReference type="OrthoDB" id="5512401at2759"/>
<comment type="caution">
    <text evidence="1">The sequence shown here is derived from an EMBL/GenBank/DDBJ whole genome shotgun (WGS) entry which is preliminary data.</text>
</comment>
<proteinExistence type="predicted"/>
<organism evidence="1 2">
    <name type="scientific">Coemansia thaxteri</name>
    <dbReference type="NCBI Taxonomy" id="2663907"/>
    <lineage>
        <taxon>Eukaryota</taxon>
        <taxon>Fungi</taxon>
        <taxon>Fungi incertae sedis</taxon>
        <taxon>Zoopagomycota</taxon>
        <taxon>Kickxellomycotina</taxon>
        <taxon>Kickxellomycetes</taxon>
        <taxon>Kickxellales</taxon>
        <taxon>Kickxellaceae</taxon>
        <taxon>Coemansia</taxon>
    </lineage>
</organism>
<evidence type="ECO:0000313" key="2">
    <source>
        <dbReference type="Proteomes" id="UP001150907"/>
    </source>
</evidence>
<protein>
    <submittedName>
        <fullName evidence="1">Uncharacterized protein</fullName>
    </submittedName>
</protein>
<gene>
    <name evidence="1" type="ORF">H4R26_001592</name>
</gene>
<name>A0A9W8BLM9_9FUNG</name>
<reference evidence="1" key="1">
    <citation type="submission" date="2022-07" db="EMBL/GenBank/DDBJ databases">
        <title>Phylogenomic reconstructions and comparative analyses of Kickxellomycotina fungi.</title>
        <authorList>
            <person name="Reynolds N.K."/>
            <person name="Stajich J.E."/>
            <person name="Barry K."/>
            <person name="Grigoriev I.V."/>
            <person name="Crous P."/>
            <person name="Smith M.E."/>
        </authorList>
    </citation>
    <scope>NUCLEOTIDE SEQUENCE</scope>
    <source>
        <strain evidence="1">IMI 214461</strain>
    </source>
</reference>
<keyword evidence="2" id="KW-1185">Reference proteome</keyword>
<dbReference type="EMBL" id="JANBQF010000073">
    <property type="protein sequence ID" value="KAJ2006093.1"/>
    <property type="molecule type" value="Genomic_DNA"/>
</dbReference>
<accession>A0A9W8BLM9</accession>
<evidence type="ECO:0000313" key="1">
    <source>
        <dbReference type="EMBL" id="KAJ2006093.1"/>
    </source>
</evidence>
<dbReference type="Proteomes" id="UP001150907">
    <property type="component" value="Unassembled WGS sequence"/>
</dbReference>